<proteinExistence type="predicted"/>
<reference evidence="3 4" key="1">
    <citation type="submission" date="2016-04" db="EMBL/GenBank/DDBJ databases">
        <title>A degradative enzymes factory behind the ericoid mycorrhizal symbiosis.</title>
        <authorList>
            <consortium name="DOE Joint Genome Institute"/>
            <person name="Martino E."/>
            <person name="Morin E."/>
            <person name="Grelet G."/>
            <person name="Kuo A."/>
            <person name="Kohler A."/>
            <person name="Daghino S."/>
            <person name="Barry K."/>
            <person name="Choi C."/>
            <person name="Cichocki N."/>
            <person name="Clum A."/>
            <person name="Copeland A."/>
            <person name="Hainaut M."/>
            <person name="Haridas S."/>
            <person name="Labutti K."/>
            <person name="Lindquist E."/>
            <person name="Lipzen A."/>
            <person name="Khouja H.-R."/>
            <person name="Murat C."/>
            <person name="Ohm R."/>
            <person name="Olson A."/>
            <person name="Spatafora J."/>
            <person name="Veneault-Fourrey C."/>
            <person name="Henrissat B."/>
            <person name="Grigoriev I."/>
            <person name="Martin F."/>
            <person name="Perotto S."/>
        </authorList>
    </citation>
    <scope>NUCLEOTIDE SEQUENCE [LARGE SCALE GENOMIC DNA]</scope>
    <source>
        <strain evidence="3 4">F</strain>
    </source>
</reference>
<sequence>MADPFSIISLVGITLKSILQVKELVSTIQRAPRSIETLSDELAAIAGLLRELGHLASGPDELALNRIAREPLANCEKVAKQIEKLIQPYVKTAGGITKWGRFAFGFKENDVLLLQRDMVACKQNLTLAVTSADLLSTRKVVRGMRRVQNHFGIASSSVAPSEIDEMDHERIQKWMSETGIIVEEEKLPTGHPEGTNQPTAPGGSSANLDDGRGNRSSRPQTHPEPTGLPWITNMREESWEKGEPLAHRFADSYTDRILQARKNQEHFTAGKSYKFIMTHGPLIEGIFR</sequence>
<protein>
    <recommendedName>
        <fullName evidence="2">Azaphilone pigments biosynthesis cluster protein L N-terminal domain-containing protein</fullName>
    </recommendedName>
</protein>
<feature type="compositionally biased region" description="Polar residues" evidence="1">
    <location>
        <begin position="194"/>
        <end position="207"/>
    </location>
</feature>
<dbReference type="AlphaFoldDB" id="A0A2J6RE24"/>
<dbReference type="InterPro" id="IPR031348">
    <property type="entry name" value="PigL_N"/>
</dbReference>
<feature type="region of interest" description="Disordered" evidence="1">
    <location>
        <begin position="187"/>
        <end position="230"/>
    </location>
</feature>
<name>A0A2J6RE24_HYAVF</name>
<dbReference type="Proteomes" id="UP000235786">
    <property type="component" value="Unassembled WGS sequence"/>
</dbReference>
<organism evidence="3 4">
    <name type="scientific">Hyaloscypha variabilis (strain UAMH 11265 / GT02V1 / F)</name>
    <name type="common">Meliniomyces variabilis</name>
    <dbReference type="NCBI Taxonomy" id="1149755"/>
    <lineage>
        <taxon>Eukaryota</taxon>
        <taxon>Fungi</taxon>
        <taxon>Dikarya</taxon>
        <taxon>Ascomycota</taxon>
        <taxon>Pezizomycotina</taxon>
        <taxon>Leotiomycetes</taxon>
        <taxon>Helotiales</taxon>
        <taxon>Hyaloscyphaceae</taxon>
        <taxon>Hyaloscypha</taxon>
        <taxon>Hyaloscypha variabilis</taxon>
    </lineage>
</organism>
<dbReference type="OrthoDB" id="3552853at2759"/>
<accession>A0A2J6RE24</accession>
<dbReference type="EMBL" id="KZ613950">
    <property type="protein sequence ID" value="PMD36764.1"/>
    <property type="molecule type" value="Genomic_DNA"/>
</dbReference>
<gene>
    <name evidence="3" type="ORF">L207DRAFT_586456</name>
</gene>
<feature type="domain" description="Azaphilone pigments biosynthesis cluster protein L N-terminal" evidence="2">
    <location>
        <begin position="6"/>
        <end position="137"/>
    </location>
</feature>
<evidence type="ECO:0000313" key="4">
    <source>
        <dbReference type="Proteomes" id="UP000235786"/>
    </source>
</evidence>
<evidence type="ECO:0000256" key="1">
    <source>
        <dbReference type="SAM" id="MobiDB-lite"/>
    </source>
</evidence>
<dbReference type="STRING" id="1149755.A0A2J6RE24"/>
<dbReference type="Pfam" id="PF17111">
    <property type="entry name" value="PigL_N"/>
    <property type="match status" value="1"/>
</dbReference>
<keyword evidence="4" id="KW-1185">Reference proteome</keyword>
<evidence type="ECO:0000259" key="2">
    <source>
        <dbReference type="Pfam" id="PF17111"/>
    </source>
</evidence>
<evidence type="ECO:0000313" key="3">
    <source>
        <dbReference type="EMBL" id="PMD36764.1"/>
    </source>
</evidence>